<dbReference type="InterPro" id="IPR013783">
    <property type="entry name" value="Ig-like_fold"/>
</dbReference>
<evidence type="ECO:0000313" key="4">
    <source>
        <dbReference type="EMBL" id="MDO7905528.1"/>
    </source>
</evidence>
<evidence type="ECO:0000259" key="3">
    <source>
        <dbReference type="PROSITE" id="PS50853"/>
    </source>
</evidence>
<dbReference type="Proteomes" id="UP001240171">
    <property type="component" value="Unassembled WGS sequence"/>
</dbReference>
<evidence type="ECO:0000256" key="2">
    <source>
        <dbReference type="SAM" id="SignalP"/>
    </source>
</evidence>
<dbReference type="RefSeq" id="WP_305022691.1">
    <property type="nucleotide sequence ID" value="NZ_JAUQTB010000001.1"/>
</dbReference>
<feature type="chain" id="PRO_5046744869" description="Fibronectin type-III domain-containing protein" evidence="2">
    <location>
        <begin position="28"/>
        <end position="783"/>
    </location>
</feature>
<dbReference type="SUPFAM" id="SSF49265">
    <property type="entry name" value="Fibronectin type III"/>
    <property type="match status" value="2"/>
</dbReference>
<feature type="region of interest" description="Disordered" evidence="1">
    <location>
        <begin position="674"/>
        <end position="701"/>
    </location>
</feature>
<dbReference type="Gene3D" id="2.60.40.10">
    <property type="entry name" value="Immunoglobulins"/>
    <property type="match status" value="3"/>
</dbReference>
<evidence type="ECO:0000313" key="5">
    <source>
        <dbReference type="Proteomes" id="UP001240171"/>
    </source>
</evidence>
<name>A0ABT9CAF4_9BACL</name>
<feature type="domain" description="Fibronectin type-III" evidence="3">
    <location>
        <begin position="153"/>
        <end position="242"/>
    </location>
</feature>
<keyword evidence="2" id="KW-0732">Signal</keyword>
<dbReference type="PROSITE" id="PS50853">
    <property type="entry name" value="FN3"/>
    <property type="match status" value="1"/>
</dbReference>
<reference evidence="4 5" key="1">
    <citation type="submission" date="2023-07" db="EMBL/GenBank/DDBJ databases">
        <title>Paenibacillus sp. JX-17 nov. isolated from soil.</title>
        <authorList>
            <person name="Wan Y."/>
            <person name="Liu B."/>
        </authorList>
    </citation>
    <scope>NUCLEOTIDE SEQUENCE [LARGE SCALE GENOMIC DNA]</scope>
    <source>
        <strain evidence="4 5">JX-17</strain>
    </source>
</reference>
<dbReference type="EMBL" id="JAUQTB010000001">
    <property type="protein sequence ID" value="MDO7905528.1"/>
    <property type="molecule type" value="Genomic_DNA"/>
</dbReference>
<dbReference type="InterPro" id="IPR036116">
    <property type="entry name" value="FN3_sf"/>
</dbReference>
<comment type="caution">
    <text evidence="4">The sequence shown here is derived from an EMBL/GenBank/DDBJ whole genome shotgun (WGS) entry which is preliminary data.</text>
</comment>
<protein>
    <recommendedName>
        <fullName evidence="3">Fibronectin type-III domain-containing protein</fullName>
    </recommendedName>
</protein>
<dbReference type="InterPro" id="IPR003961">
    <property type="entry name" value="FN3_dom"/>
</dbReference>
<dbReference type="CDD" id="cd00063">
    <property type="entry name" value="FN3"/>
    <property type="match status" value="1"/>
</dbReference>
<keyword evidence="5" id="KW-1185">Reference proteome</keyword>
<sequence length="783" mass="84220">MKSKKIGILIVTFALLWILTPSHSAFAANTYKGGLLDGLTLQKGTSIGSPAAVGTTLLTDDDAATSEVVQSNNFIWYSFSAPQKISAVMLRKSGVGTIEFYDATNALLLSYTPVGNDTMESLPQALDNVTTVVLKGNSIRVYEWNVYTTPSAPPSPTAINWIQAGDQVVNLEWNTIAAKSYTVKRAVSSGGPYTVIASSVTSVNYQDTNVNNGTTYYYVVSTNNEFGESANSPEKSIKPSSTKYTNGLLDAVALKVGKNIKDGSDSTKLLTDNDVSSVSSLLIVAGNNNNIVWHQFEKPQNISSVIVNKSGINNATIEFYNAKDLLLMSYSTVTSDGVESLPQQVKDVTTVVLRTQSSVKVYEWNLFGTSTNPPNTTAISWIQGGDKIVNLEWKSTGAKSYNIKRASSSGGPYATIATGVTGTEYKDKKVVNGTTYYYVVSSVNEAGESGNSAEKSMAPSATKFTGGLLDGLTLQSGSAYPNATGTVRELTDNSVATSAMIRPTFMVWYTFSSPKEITSVVAAESNIAQDSTIEFYDDKNELLLRYTTMTLDSIETLPVPVANVKTVVLKSSTGIGRVYEWNVFGAGVEQPTEELTLSAAGSEQKVILDWNLISQASNYVIKRGTTVGGPYKEVAAVSGTTATYTDFSVANGTTYYYVVTAVIGTSTLASSNEASATPKASAGEEPNPNNPTTPPVDENSGDRAILSIMLNTGEVKEYDLSMGEVNAFINWYEQRADGTGRITFAIDKHSNNKGPFKNRKDYIIFDKIITFEVNAYDALNNNY</sequence>
<organism evidence="4 5">
    <name type="scientific">Paenibacillus lacisoli</name>
    <dbReference type="NCBI Taxonomy" id="3064525"/>
    <lineage>
        <taxon>Bacteria</taxon>
        <taxon>Bacillati</taxon>
        <taxon>Bacillota</taxon>
        <taxon>Bacilli</taxon>
        <taxon>Bacillales</taxon>
        <taxon>Paenibacillaceae</taxon>
        <taxon>Paenibacillus</taxon>
    </lineage>
</organism>
<proteinExistence type="predicted"/>
<dbReference type="SMART" id="SM00060">
    <property type="entry name" value="FN3"/>
    <property type="match status" value="3"/>
</dbReference>
<gene>
    <name evidence="4" type="ORF">Q5741_03775</name>
</gene>
<accession>A0ABT9CAF4</accession>
<evidence type="ECO:0000256" key="1">
    <source>
        <dbReference type="SAM" id="MobiDB-lite"/>
    </source>
</evidence>
<feature type="signal peptide" evidence="2">
    <location>
        <begin position="1"/>
        <end position="27"/>
    </location>
</feature>